<dbReference type="EMBL" id="SCEB01214302">
    <property type="protein sequence ID" value="RXM36165.1"/>
    <property type="molecule type" value="Genomic_DNA"/>
</dbReference>
<dbReference type="GO" id="GO:0090729">
    <property type="term" value="F:toxin activity"/>
    <property type="evidence" value="ECO:0007669"/>
    <property type="project" value="UniProtKB-KW"/>
</dbReference>
<evidence type="ECO:0000256" key="1">
    <source>
        <dbReference type="ARBA" id="ARBA00004613"/>
    </source>
</evidence>
<keyword evidence="6 14" id="KW-0808">Transferase</keyword>
<comment type="subcellular location">
    <subcellularLocation>
        <location evidence="1">Secreted</location>
    </subcellularLocation>
</comment>
<evidence type="ECO:0000256" key="14">
    <source>
        <dbReference type="RuleBase" id="RU361228"/>
    </source>
</evidence>
<evidence type="ECO:0000313" key="16">
    <source>
        <dbReference type="Proteomes" id="UP000289886"/>
    </source>
</evidence>
<dbReference type="PROSITE" id="PS51996">
    <property type="entry name" value="TR_MART"/>
    <property type="match status" value="1"/>
</dbReference>
<evidence type="ECO:0000313" key="15">
    <source>
        <dbReference type="EMBL" id="RXM36165.1"/>
    </source>
</evidence>
<dbReference type="GO" id="GO:0005576">
    <property type="term" value="C:extracellular region"/>
    <property type="evidence" value="ECO:0007669"/>
    <property type="project" value="UniProtKB-SubCell"/>
</dbReference>
<evidence type="ECO:0000256" key="6">
    <source>
        <dbReference type="ARBA" id="ARBA00022679"/>
    </source>
</evidence>
<keyword evidence="7" id="KW-0548">Nucleotidyltransferase</keyword>
<keyword evidence="11 14" id="KW-0520">NAD</keyword>
<accession>A0A444ULW3</accession>
<dbReference type="InterPro" id="IPR000768">
    <property type="entry name" value="ART"/>
</dbReference>
<dbReference type="AlphaFoldDB" id="A0A444ULW3"/>
<keyword evidence="4" id="KW-0800">Toxin</keyword>
<dbReference type="InterPro" id="IPR050999">
    <property type="entry name" value="ADP-ribosyltransferase_ARG"/>
</dbReference>
<dbReference type="Pfam" id="PF01129">
    <property type="entry name" value="ART"/>
    <property type="match status" value="1"/>
</dbReference>
<keyword evidence="10" id="KW-0843">Virulence</keyword>
<dbReference type="Proteomes" id="UP000289886">
    <property type="component" value="Unassembled WGS sequence"/>
</dbReference>
<comment type="similarity">
    <text evidence="2 14">Belongs to the Arg-specific ADP-ribosyltransferase family.</text>
</comment>
<evidence type="ECO:0000256" key="5">
    <source>
        <dbReference type="ARBA" id="ARBA00022676"/>
    </source>
</evidence>
<dbReference type="GO" id="GO:0106274">
    <property type="term" value="F:NAD+-protein-arginine ADP-ribosyltransferase activity"/>
    <property type="evidence" value="ECO:0007669"/>
    <property type="project" value="UniProtKB-EC"/>
</dbReference>
<dbReference type="EC" id="2.4.2.31" evidence="14"/>
<evidence type="ECO:0000256" key="9">
    <source>
        <dbReference type="ARBA" id="ARBA00022857"/>
    </source>
</evidence>
<dbReference type="Gene3D" id="3.90.176.10">
    <property type="entry name" value="Toxin ADP-ribosyltransferase, Chain A, domain 1"/>
    <property type="match status" value="1"/>
</dbReference>
<evidence type="ECO:0000256" key="2">
    <source>
        <dbReference type="ARBA" id="ARBA00009558"/>
    </source>
</evidence>
<organism evidence="15 16">
    <name type="scientific">Acipenser ruthenus</name>
    <name type="common">Sterlet sturgeon</name>
    <dbReference type="NCBI Taxonomy" id="7906"/>
    <lineage>
        <taxon>Eukaryota</taxon>
        <taxon>Metazoa</taxon>
        <taxon>Chordata</taxon>
        <taxon>Craniata</taxon>
        <taxon>Vertebrata</taxon>
        <taxon>Euteleostomi</taxon>
        <taxon>Actinopterygii</taxon>
        <taxon>Chondrostei</taxon>
        <taxon>Acipenseriformes</taxon>
        <taxon>Acipenseridae</taxon>
        <taxon>Acipenser</taxon>
    </lineage>
</organism>
<dbReference type="FunFam" id="3.90.176.10:FF:000001">
    <property type="entry name" value="NAD(P)(+)--arginine ADP-ribosyltransferase"/>
    <property type="match status" value="1"/>
</dbReference>
<dbReference type="PROSITE" id="PS01291">
    <property type="entry name" value="ART"/>
    <property type="match status" value="1"/>
</dbReference>
<keyword evidence="16" id="KW-1185">Reference proteome</keyword>
<keyword evidence="8" id="KW-0732">Signal</keyword>
<evidence type="ECO:0000256" key="8">
    <source>
        <dbReference type="ARBA" id="ARBA00022729"/>
    </source>
</evidence>
<keyword evidence="3" id="KW-0964">Secreted</keyword>
<evidence type="ECO:0000256" key="11">
    <source>
        <dbReference type="ARBA" id="ARBA00023027"/>
    </source>
</evidence>
<dbReference type="PANTHER" id="PTHR10339">
    <property type="entry name" value="ADP-RIBOSYLTRANSFERASE"/>
    <property type="match status" value="1"/>
</dbReference>
<evidence type="ECO:0000256" key="4">
    <source>
        <dbReference type="ARBA" id="ARBA00022656"/>
    </source>
</evidence>
<sequence>MAGNSLDDQYIGCEDNMSNKVKSVYLVKELADKKIDFKTGWNFGIKYMTKNPHPHLTLEQATAIYAYTMNTPLFCQFNTAVRNGGGSNYNTFPFKALHFYLTTALKILHREQNSGCRDVFRGETISRTVKVSEIVRFSQFASCSVDKDRAKSFAGKDGTVFSINTCQGVPITDYSSKKYEEEVLIPPYEKFKVQSVKGNEITLSAVKGDTRSVNNCLAGKLQTQG</sequence>
<proteinExistence type="inferred from homology"/>
<reference evidence="15 16" key="1">
    <citation type="submission" date="2019-01" db="EMBL/GenBank/DDBJ databases">
        <title>Draft Genome and Complete Hox-Cluster Characterization of the Sterlet Sturgeon (Acipenser ruthenus).</title>
        <authorList>
            <person name="Wei Q."/>
        </authorList>
    </citation>
    <scope>NUCLEOTIDE SEQUENCE [LARGE SCALE GENOMIC DNA]</scope>
    <source>
        <strain evidence="15">WHYD16114868_AA</strain>
        <tissue evidence="15">Blood</tissue>
    </source>
</reference>
<evidence type="ECO:0000256" key="7">
    <source>
        <dbReference type="ARBA" id="ARBA00022695"/>
    </source>
</evidence>
<dbReference type="PANTHER" id="PTHR10339:SF25">
    <property type="entry name" value="SECRETED EXOENZYME S"/>
    <property type="match status" value="1"/>
</dbReference>
<keyword evidence="5 14" id="KW-0328">Glycosyltransferase</keyword>
<gene>
    <name evidence="15" type="ORF">EOD39_21650</name>
</gene>
<keyword evidence="9 14" id="KW-0521">NADP</keyword>
<comment type="catalytic activity">
    <reaction evidence="13 14">
        <text>L-arginyl-[protein] + NAD(+) = N(omega)-(ADP-D-ribosyl)-L-arginyl-[protein] + nicotinamide + H(+)</text>
        <dbReference type="Rhea" id="RHEA:19149"/>
        <dbReference type="Rhea" id="RHEA-COMP:10532"/>
        <dbReference type="Rhea" id="RHEA-COMP:15087"/>
        <dbReference type="ChEBI" id="CHEBI:15378"/>
        <dbReference type="ChEBI" id="CHEBI:17154"/>
        <dbReference type="ChEBI" id="CHEBI:29965"/>
        <dbReference type="ChEBI" id="CHEBI:57540"/>
        <dbReference type="ChEBI" id="CHEBI:142554"/>
        <dbReference type="EC" id="2.4.2.31"/>
    </reaction>
</comment>
<dbReference type="GO" id="GO:0003950">
    <property type="term" value="F:NAD+ poly-ADP-ribosyltransferase activity"/>
    <property type="evidence" value="ECO:0007669"/>
    <property type="project" value="TreeGrafter"/>
</dbReference>
<evidence type="ECO:0000256" key="12">
    <source>
        <dbReference type="ARBA" id="ARBA00023157"/>
    </source>
</evidence>
<name>A0A444ULW3_ACIRT</name>
<dbReference type="PRINTS" id="PR00970">
    <property type="entry name" value="RIBTRNSFRASE"/>
</dbReference>
<evidence type="ECO:0000256" key="10">
    <source>
        <dbReference type="ARBA" id="ARBA00023026"/>
    </source>
</evidence>
<protein>
    <recommendedName>
        <fullName evidence="14">NAD(P)(+)--arginine ADP-ribosyltransferase</fullName>
        <ecNumber evidence="14">2.4.2.31</ecNumber>
    </recommendedName>
    <alternativeName>
        <fullName evidence="14">Mono(ADP-ribosyl)transferase</fullName>
    </alternativeName>
</protein>
<keyword evidence="12" id="KW-1015">Disulfide bond</keyword>
<comment type="caution">
    <text evidence="15">The sequence shown here is derived from an EMBL/GenBank/DDBJ whole genome shotgun (WGS) entry which is preliminary data.</text>
</comment>
<dbReference type="SUPFAM" id="SSF56399">
    <property type="entry name" value="ADP-ribosylation"/>
    <property type="match status" value="1"/>
</dbReference>
<evidence type="ECO:0000256" key="13">
    <source>
        <dbReference type="ARBA" id="ARBA00047597"/>
    </source>
</evidence>
<dbReference type="GO" id="GO:0016779">
    <property type="term" value="F:nucleotidyltransferase activity"/>
    <property type="evidence" value="ECO:0007669"/>
    <property type="project" value="UniProtKB-KW"/>
</dbReference>
<evidence type="ECO:0000256" key="3">
    <source>
        <dbReference type="ARBA" id="ARBA00022525"/>
    </source>
</evidence>